<feature type="region of interest" description="Disordered" evidence="1">
    <location>
        <begin position="85"/>
        <end position="171"/>
    </location>
</feature>
<organism evidence="3">
    <name type="scientific">Chromera velia CCMP2878</name>
    <dbReference type="NCBI Taxonomy" id="1169474"/>
    <lineage>
        <taxon>Eukaryota</taxon>
        <taxon>Sar</taxon>
        <taxon>Alveolata</taxon>
        <taxon>Colpodellida</taxon>
        <taxon>Chromeraceae</taxon>
        <taxon>Chromera</taxon>
    </lineage>
</organism>
<evidence type="ECO:0000256" key="2">
    <source>
        <dbReference type="SAM" id="Phobius"/>
    </source>
</evidence>
<keyword evidence="2" id="KW-0812">Transmembrane</keyword>
<sequence length="171" mass="18472">MLRATGVSGTVKALTPLSLTGRGASEEFTPNTHPPPTDPASSSGPNDSEEEEEEEGGVVGLVTGGVAAGLLIFVLWYCRFKGAKTRHNPSNEEEEEEGREPQTTCGGRSHSPQAHTIRKRLLRRERSREGDGRPTRPSTPRSSRIRIIRPSSSQSPYSSLPPTLCTATQIP</sequence>
<accession>A0A0G4H7S7</accession>
<proteinExistence type="predicted"/>
<feature type="compositionally biased region" description="Acidic residues" evidence="1">
    <location>
        <begin position="47"/>
        <end position="56"/>
    </location>
</feature>
<dbReference type="VEuPathDB" id="CryptoDB:Cvel_24993"/>
<evidence type="ECO:0000256" key="1">
    <source>
        <dbReference type="SAM" id="MobiDB-lite"/>
    </source>
</evidence>
<evidence type="ECO:0000313" key="3">
    <source>
        <dbReference type="EMBL" id="CEM39727.1"/>
    </source>
</evidence>
<gene>
    <name evidence="3" type="ORF">Cvel_24993</name>
</gene>
<dbReference type="AlphaFoldDB" id="A0A0G4H7S7"/>
<feature type="transmembrane region" description="Helical" evidence="2">
    <location>
        <begin position="58"/>
        <end position="78"/>
    </location>
</feature>
<protein>
    <submittedName>
        <fullName evidence="3">Uncharacterized protein</fullName>
    </submittedName>
</protein>
<feature type="region of interest" description="Disordered" evidence="1">
    <location>
        <begin position="1"/>
        <end position="60"/>
    </location>
</feature>
<name>A0A0G4H7S7_9ALVE</name>
<keyword evidence="2" id="KW-0472">Membrane</keyword>
<dbReference type="EMBL" id="CDMZ01001951">
    <property type="protein sequence ID" value="CEM39727.1"/>
    <property type="molecule type" value="Genomic_DNA"/>
</dbReference>
<feature type="compositionally biased region" description="Polar residues" evidence="1">
    <location>
        <begin position="101"/>
        <end position="114"/>
    </location>
</feature>
<feature type="compositionally biased region" description="Basic and acidic residues" evidence="1">
    <location>
        <begin position="124"/>
        <end position="134"/>
    </location>
</feature>
<keyword evidence="2" id="KW-1133">Transmembrane helix</keyword>
<feature type="compositionally biased region" description="Low complexity" evidence="1">
    <location>
        <begin position="148"/>
        <end position="163"/>
    </location>
</feature>
<reference evidence="3" key="1">
    <citation type="submission" date="2014-11" db="EMBL/GenBank/DDBJ databases">
        <authorList>
            <person name="Otto D Thomas"/>
            <person name="Naeem Raeece"/>
        </authorList>
    </citation>
    <scope>NUCLEOTIDE SEQUENCE</scope>
</reference>